<evidence type="ECO:0000313" key="1">
    <source>
        <dbReference type="EMBL" id="JAD67913.1"/>
    </source>
</evidence>
<reference evidence="1" key="1">
    <citation type="submission" date="2014-09" db="EMBL/GenBank/DDBJ databases">
        <authorList>
            <person name="Magalhaes I.L.F."/>
            <person name="Oliveira U."/>
            <person name="Santos F.R."/>
            <person name="Vidigal T.H.D.A."/>
            <person name="Brescovit A.D."/>
            <person name="Santos A.J."/>
        </authorList>
    </citation>
    <scope>NUCLEOTIDE SEQUENCE</scope>
    <source>
        <tissue evidence="1">Shoot tissue taken approximately 20 cm above the soil surface</tissue>
    </source>
</reference>
<reference evidence="1" key="2">
    <citation type="journal article" date="2015" name="Data Brief">
        <title>Shoot transcriptome of the giant reed, Arundo donax.</title>
        <authorList>
            <person name="Barrero R.A."/>
            <person name="Guerrero F.D."/>
            <person name="Moolhuijzen P."/>
            <person name="Goolsby J.A."/>
            <person name="Tidwell J."/>
            <person name="Bellgard S.E."/>
            <person name="Bellgard M.I."/>
        </authorList>
    </citation>
    <scope>NUCLEOTIDE SEQUENCE</scope>
    <source>
        <tissue evidence="1">Shoot tissue taken approximately 20 cm above the soil surface</tissue>
    </source>
</reference>
<proteinExistence type="predicted"/>
<sequence length="9" mass="1127">MYILLSMEQ</sequence>
<organism evidence="1">
    <name type="scientific">Arundo donax</name>
    <name type="common">Giant reed</name>
    <name type="synonym">Donax arundinaceus</name>
    <dbReference type="NCBI Taxonomy" id="35708"/>
    <lineage>
        <taxon>Eukaryota</taxon>
        <taxon>Viridiplantae</taxon>
        <taxon>Streptophyta</taxon>
        <taxon>Embryophyta</taxon>
        <taxon>Tracheophyta</taxon>
        <taxon>Spermatophyta</taxon>
        <taxon>Magnoliopsida</taxon>
        <taxon>Liliopsida</taxon>
        <taxon>Poales</taxon>
        <taxon>Poaceae</taxon>
        <taxon>PACMAD clade</taxon>
        <taxon>Arundinoideae</taxon>
        <taxon>Arundineae</taxon>
        <taxon>Arundo</taxon>
    </lineage>
</organism>
<protein>
    <submittedName>
        <fullName evidence="1">Uncharacterized protein</fullName>
    </submittedName>
</protein>
<dbReference type="EMBL" id="GBRH01229982">
    <property type="protein sequence ID" value="JAD67913.1"/>
    <property type="molecule type" value="Transcribed_RNA"/>
</dbReference>
<accession>A0A0A9C0D2</accession>
<name>A0A0A9C0D2_ARUDO</name>